<organism evidence="2">
    <name type="scientific">Fagus sylvatica</name>
    <name type="common">Beechnut</name>
    <dbReference type="NCBI Taxonomy" id="28930"/>
    <lineage>
        <taxon>Eukaryota</taxon>
        <taxon>Viridiplantae</taxon>
        <taxon>Streptophyta</taxon>
        <taxon>Embryophyta</taxon>
        <taxon>Tracheophyta</taxon>
        <taxon>Spermatophyta</taxon>
        <taxon>Magnoliopsida</taxon>
        <taxon>eudicotyledons</taxon>
        <taxon>Gunneridae</taxon>
        <taxon>Pentapetalae</taxon>
        <taxon>rosids</taxon>
        <taxon>fabids</taxon>
        <taxon>Fagales</taxon>
        <taxon>Fagaceae</taxon>
        <taxon>Fagus</taxon>
    </lineage>
</organism>
<accession>A0A2N9IJG6</accession>
<dbReference type="EMBL" id="OIVN01006068">
    <property type="protein sequence ID" value="SPD25002.1"/>
    <property type="molecule type" value="Genomic_DNA"/>
</dbReference>
<feature type="compositionally biased region" description="Polar residues" evidence="1">
    <location>
        <begin position="30"/>
        <end position="52"/>
    </location>
</feature>
<gene>
    <name evidence="2" type="ORF">FSB_LOCUS52884</name>
</gene>
<dbReference type="AlphaFoldDB" id="A0A2N9IJG6"/>
<protein>
    <submittedName>
        <fullName evidence="2">Uncharacterized protein</fullName>
    </submittedName>
</protein>
<proteinExistence type="predicted"/>
<reference evidence="2" key="1">
    <citation type="submission" date="2018-02" db="EMBL/GenBank/DDBJ databases">
        <authorList>
            <person name="Cohen D.B."/>
            <person name="Kent A.D."/>
        </authorList>
    </citation>
    <scope>NUCLEOTIDE SEQUENCE</scope>
</reference>
<feature type="region of interest" description="Disordered" evidence="1">
    <location>
        <begin position="20"/>
        <end position="84"/>
    </location>
</feature>
<name>A0A2N9IJG6_FAGSY</name>
<sequence>MKNPEAPISSSAAAPALTFEATIDAHPDPDSTNNISYSLNLRPNSKSKSKSNTVDEDNERPRFNTVDEDNERPQSNTVDEDNERPPLILDDELEHDAWQREIEGGLLPRAAIRFQWRTVSSAFRTSIIFGRGGDFLLVIALEKSGVVAPSFGWSGEPMWGLSLGFHGGEMGNGGTLILLCVCWI</sequence>
<evidence type="ECO:0000313" key="2">
    <source>
        <dbReference type="EMBL" id="SPD25002.1"/>
    </source>
</evidence>
<evidence type="ECO:0000256" key="1">
    <source>
        <dbReference type="SAM" id="MobiDB-lite"/>
    </source>
</evidence>